<comment type="caution">
    <text evidence="3">The sequence shown here is derived from an EMBL/GenBank/DDBJ whole genome shotgun (WGS) entry which is preliminary data.</text>
</comment>
<dbReference type="InterPro" id="IPR021104">
    <property type="entry name" value="KfrA_DNA-bd_N"/>
</dbReference>
<feature type="coiled-coil region" evidence="1">
    <location>
        <begin position="74"/>
        <end position="115"/>
    </location>
</feature>
<feature type="domain" description="KfrA N-terminal DNA-binding" evidence="2">
    <location>
        <begin position="6"/>
        <end position="120"/>
    </location>
</feature>
<name>A0A328YU11_9BURK</name>
<reference evidence="3 4" key="1">
    <citation type="submission" date="2018-06" db="EMBL/GenBank/DDBJ databases">
        <title>Genomic Encyclopedia of Archaeal and Bacterial Type Strains, Phase II (KMG-II): from individual species to whole genera.</title>
        <authorList>
            <person name="Goeker M."/>
        </authorList>
    </citation>
    <scope>NUCLEOTIDE SEQUENCE [LARGE SCALE GENOMIC DNA]</scope>
    <source>
        <strain evidence="3 4">CFPB 3232</strain>
    </source>
</reference>
<keyword evidence="1" id="KW-0175">Coiled coil</keyword>
<dbReference type="GO" id="GO:0003677">
    <property type="term" value="F:DNA binding"/>
    <property type="evidence" value="ECO:0007669"/>
    <property type="project" value="UniProtKB-KW"/>
</dbReference>
<evidence type="ECO:0000259" key="2">
    <source>
        <dbReference type="Pfam" id="PF11740"/>
    </source>
</evidence>
<gene>
    <name evidence="3" type="ORF">AX018_10504</name>
</gene>
<dbReference type="Proteomes" id="UP000248856">
    <property type="component" value="Unassembled WGS sequence"/>
</dbReference>
<keyword evidence="4" id="KW-1185">Reference proteome</keyword>
<proteinExistence type="predicted"/>
<feature type="coiled-coil region" evidence="1">
    <location>
        <begin position="148"/>
        <end position="175"/>
    </location>
</feature>
<dbReference type="AlphaFoldDB" id="A0A328YU11"/>
<organism evidence="3 4">
    <name type="scientific">Paracidovorax anthurii</name>
    <dbReference type="NCBI Taxonomy" id="78229"/>
    <lineage>
        <taxon>Bacteria</taxon>
        <taxon>Pseudomonadati</taxon>
        <taxon>Pseudomonadota</taxon>
        <taxon>Betaproteobacteria</taxon>
        <taxon>Burkholderiales</taxon>
        <taxon>Comamonadaceae</taxon>
        <taxon>Paracidovorax</taxon>
    </lineage>
</organism>
<accession>A0A328YU11</accession>
<keyword evidence="3" id="KW-0238">DNA-binding</keyword>
<dbReference type="Pfam" id="PF11740">
    <property type="entry name" value="KfrA_N"/>
    <property type="match status" value="1"/>
</dbReference>
<evidence type="ECO:0000313" key="4">
    <source>
        <dbReference type="Proteomes" id="UP000248856"/>
    </source>
</evidence>
<feature type="coiled-coil region" evidence="1">
    <location>
        <begin position="221"/>
        <end position="255"/>
    </location>
</feature>
<sequence>MTEITYSAFAAAADSIEQEGHEPSVRSVRDKLGGGSHTTLMPMLRTWKEARAARDESGIDIDPAIGDLMRAQLVKAMAQASSKAELRAKEAEDAFDELAKQMTETEAQLNASNAALATTQAQLLRHQGLLQANEREMDALKALTAATVAEAEQRAERERAQAETVRQELVRASLRLEQVPDLQAALDQSRQLLKASHDDVARAQRSEAVATSRAHAQQQRANESAARESRLALQLQRLQEEREKASDAERTSHKEMLRLSTMMSALDARCAVQVAEIDRLRDIQKDVGDSRAAAEASTSPQHD</sequence>
<evidence type="ECO:0000256" key="1">
    <source>
        <dbReference type="SAM" id="Coils"/>
    </source>
</evidence>
<evidence type="ECO:0000313" key="3">
    <source>
        <dbReference type="EMBL" id="RAR76295.1"/>
    </source>
</evidence>
<dbReference type="EMBL" id="QLTA01000050">
    <property type="protein sequence ID" value="RAR76295.1"/>
    <property type="molecule type" value="Genomic_DNA"/>
</dbReference>
<protein>
    <submittedName>
        <fullName evidence="3">Plasmid replication DNA-binding protein KfrA</fullName>
    </submittedName>
</protein>